<sequence length="446" mass="48117">MTSPDLRRTWLRLPSAAAFAGLVATILAATLAVTGCSTAPSRESPATPPAAAAEQRAPVTVLVSIDGFREDYLRRGVTPTLTQLAAGGVSAVMHPSFPAKTFPNHWTLVTGLRPDRHGIVGNRMESPERKAPFTMATDDPWWWNAATPIWVDAEKAGLRTAVMFWPGANVAIGELMGDDGHKQAPGTRPSDWMQYHQAITNVQRVNTVLDWLRRPADIRPKFVTVYFDEVDTAGHEHGPDSPELNQAVARVDTALGALLAGVKALGQPVNLVVVADHGMAATHSDRTIALDTLLDPKLYHLVETGTFASLAPLPGMEAQVEKALLKPHAHMECWRKADIPARFHYGSNPRIPPLLCLAEPGWLVQASAPRKPFQGGNHGYDNMAPSMNSLFIAHGPAFVAGRVLPDFENIEVYPLVRQLMGLPAAPAVDGQGTVFRSAFTAPAAPR</sequence>
<reference evidence="1 2" key="1">
    <citation type="submission" date="2024-08" db="EMBL/GenBank/DDBJ databases">
        <authorList>
            <person name="Lu H."/>
        </authorList>
    </citation>
    <scope>NUCLEOTIDE SEQUENCE [LARGE SCALE GENOMIC DNA]</scope>
    <source>
        <strain evidence="1 2">BYS87W</strain>
    </source>
</reference>
<name>A0ABW7H4Z7_9BURK</name>
<evidence type="ECO:0000313" key="1">
    <source>
        <dbReference type="EMBL" id="MFG6469298.1"/>
    </source>
</evidence>
<dbReference type="Pfam" id="PF01663">
    <property type="entry name" value="Phosphodiest"/>
    <property type="match status" value="1"/>
</dbReference>
<protein>
    <submittedName>
        <fullName evidence="1">Ectonucleotide pyrophosphatase/phosphodiesterase</fullName>
    </submittedName>
</protein>
<dbReference type="PANTHER" id="PTHR10151:SF120">
    <property type="entry name" value="BIS(5'-ADENOSYL)-TRIPHOSPHATASE"/>
    <property type="match status" value="1"/>
</dbReference>
<comment type="caution">
    <text evidence="1">The sequence shown here is derived from an EMBL/GenBank/DDBJ whole genome shotgun (WGS) entry which is preliminary data.</text>
</comment>
<organism evidence="1 2">
    <name type="scientific">Pelomonas baiyunensis</name>
    <dbReference type="NCBI Taxonomy" id="3299026"/>
    <lineage>
        <taxon>Bacteria</taxon>
        <taxon>Pseudomonadati</taxon>
        <taxon>Pseudomonadota</taxon>
        <taxon>Betaproteobacteria</taxon>
        <taxon>Burkholderiales</taxon>
        <taxon>Sphaerotilaceae</taxon>
        <taxon>Roseateles</taxon>
    </lineage>
</organism>
<dbReference type="Gene3D" id="3.40.720.10">
    <property type="entry name" value="Alkaline Phosphatase, subunit A"/>
    <property type="match status" value="1"/>
</dbReference>
<keyword evidence="2" id="KW-1185">Reference proteome</keyword>
<dbReference type="Gene3D" id="3.30.1360.180">
    <property type="match status" value="1"/>
</dbReference>
<dbReference type="SUPFAM" id="SSF53649">
    <property type="entry name" value="Alkaline phosphatase-like"/>
    <property type="match status" value="1"/>
</dbReference>
<dbReference type="CDD" id="cd16018">
    <property type="entry name" value="Enpp"/>
    <property type="match status" value="1"/>
</dbReference>
<dbReference type="InterPro" id="IPR002591">
    <property type="entry name" value="Phosphodiest/P_Trfase"/>
</dbReference>
<dbReference type="Proteomes" id="UP001606303">
    <property type="component" value="Unassembled WGS sequence"/>
</dbReference>
<proteinExistence type="predicted"/>
<accession>A0ABW7H4Z7</accession>
<dbReference type="PANTHER" id="PTHR10151">
    <property type="entry name" value="ECTONUCLEOTIDE PYROPHOSPHATASE/PHOSPHODIESTERASE"/>
    <property type="match status" value="1"/>
</dbReference>
<gene>
    <name evidence="1" type="ORF">ACG01O_21955</name>
</gene>
<dbReference type="EMBL" id="JBIGIB010000009">
    <property type="protein sequence ID" value="MFG6469298.1"/>
    <property type="molecule type" value="Genomic_DNA"/>
</dbReference>
<evidence type="ECO:0000313" key="2">
    <source>
        <dbReference type="Proteomes" id="UP001606303"/>
    </source>
</evidence>
<dbReference type="InterPro" id="IPR017850">
    <property type="entry name" value="Alkaline_phosphatase_core_sf"/>
</dbReference>